<keyword evidence="5" id="KW-1185">Reference proteome</keyword>
<dbReference type="PANTHER" id="PTHR43316">
    <property type="entry name" value="HYDROLASE, HALOACID DELAHOGENASE-RELATED"/>
    <property type="match status" value="1"/>
</dbReference>
<dbReference type="InterPro" id="IPR023214">
    <property type="entry name" value="HAD_sf"/>
</dbReference>
<dbReference type="SFLD" id="SFLDG01129">
    <property type="entry name" value="C1.5:_HAD__Beta-PGM__Phosphata"/>
    <property type="match status" value="1"/>
</dbReference>
<dbReference type="EMBL" id="PIQC01000001">
    <property type="protein sequence ID" value="RUO73268.1"/>
    <property type="molecule type" value="Genomic_DNA"/>
</dbReference>
<evidence type="ECO:0000256" key="1">
    <source>
        <dbReference type="ARBA" id="ARBA00008106"/>
    </source>
</evidence>
<gene>
    <name evidence="4" type="ORF">CWI78_02135</name>
</gene>
<dbReference type="NCBIfam" id="TIGR01493">
    <property type="entry name" value="HAD-SF-IA-v2"/>
    <property type="match status" value="1"/>
</dbReference>
<dbReference type="InterPro" id="IPR006328">
    <property type="entry name" value="2-HAD"/>
</dbReference>
<comment type="function">
    <text evidence="3">Catalyzes the hydrolytic dehalogenation of small (S)-2-haloalkanoic acids to yield the corresponding (R)-2-hydroxyalkanoic acids.</text>
</comment>
<protein>
    <recommendedName>
        <fullName evidence="3">(S)-2-haloacid dehalogenase</fullName>
        <ecNumber evidence="3">3.8.1.2</ecNumber>
    </recommendedName>
    <alternativeName>
        <fullName evidence="3">2-haloalkanoic acid dehalogenase</fullName>
    </alternativeName>
    <alternativeName>
        <fullName evidence="3">Halocarboxylic acid halidohydrolase</fullName>
    </alternativeName>
    <alternativeName>
        <fullName evidence="3">L-2-haloacid dehalogenase</fullName>
    </alternativeName>
</protein>
<dbReference type="NCBIfam" id="TIGR01428">
    <property type="entry name" value="HAD_type_II"/>
    <property type="match status" value="1"/>
</dbReference>
<proteinExistence type="inferred from homology"/>
<dbReference type="AlphaFoldDB" id="A0A432Z5S3"/>
<dbReference type="Proteomes" id="UP000288058">
    <property type="component" value="Unassembled WGS sequence"/>
</dbReference>
<comment type="catalytic activity">
    <reaction evidence="3">
        <text>an (S)-2-haloacid + H2O = a (2R)-2-hydroxycarboxylate + a halide anion + H(+)</text>
        <dbReference type="Rhea" id="RHEA:11192"/>
        <dbReference type="ChEBI" id="CHEBI:15377"/>
        <dbReference type="ChEBI" id="CHEBI:15378"/>
        <dbReference type="ChEBI" id="CHEBI:16042"/>
        <dbReference type="ChEBI" id="CHEBI:58314"/>
        <dbReference type="ChEBI" id="CHEBI:137405"/>
        <dbReference type="EC" id="3.8.1.2"/>
    </reaction>
</comment>
<dbReference type="InterPro" id="IPR023198">
    <property type="entry name" value="PGP-like_dom2"/>
</dbReference>
<evidence type="ECO:0000313" key="4">
    <source>
        <dbReference type="EMBL" id="RUO73268.1"/>
    </source>
</evidence>
<dbReference type="Gene3D" id="1.10.150.240">
    <property type="entry name" value="Putative phosphatase, domain 2"/>
    <property type="match status" value="1"/>
</dbReference>
<dbReference type="GO" id="GO:0018784">
    <property type="term" value="F:(S)-2-haloacid dehalogenase activity"/>
    <property type="evidence" value="ECO:0007669"/>
    <property type="project" value="UniProtKB-UniRule"/>
</dbReference>
<comment type="similarity">
    <text evidence="1 3">Belongs to the HAD-like hydrolase superfamily. S-2-haloalkanoic acid dehalogenase family.</text>
</comment>
<evidence type="ECO:0000313" key="5">
    <source>
        <dbReference type="Proteomes" id="UP000288058"/>
    </source>
</evidence>
<dbReference type="PANTHER" id="PTHR43316:SF3">
    <property type="entry name" value="HALOACID DEHALOGENASE, TYPE II (AFU_ORTHOLOGUE AFUA_2G07750)-RELATED"/>
    <property type="match status" value="1"/>
</dbReference>
<dbReference type="InterPro" id="IPR036412">
    <property type="entry name" value="HAD-like_sf"/>
</dbReference>
<keyword evidence="2 3" id="KW-0378">Hydrolase</keyword>
<dbReference type="EC" id="3.8.1.2" evidence="3"/>
<sequence>MTTLAFDVYGTLIDTQGVVSLLSSYLDDEKALKFSNRWRDKQLEYSFRRGLMQQYQDFSTCTKDALTFTNNEYGSALNEEQQEKLLELYRSLPAFDDAKSALSKLNLAGVQCFAFSNGSPDAVAGLLAQAELTSYFKDMVSCNDIKSFKPSPQVYQHFLNRSGGKAESTWLVSSNSFDIIGAHAAGWKTAWVKRSRDAQFDPWGIEPTITISSLSQLHENIK</sequence>
<dbReference type="InterPro" id="IPR006439">
    <property type="entry name" value="HAD-SF_hydro_IA"/>
</dbReference>
<evidence type="ECO:0000256" key="2">
    <source>
        <dbReference type="ARBA" id="ARBA00022801"/>
    </source>
</evidence>
<evidence type="ECO:0000256" key="3">
    <source>
        <dbReference type="RuleBase" id="RU368077"/>
    </source>
</evidence>
<dbReference type="CDD" id="cd02588">
    <property type="entry name" value="HAD_L2-DEX"/>
    <property type="match status" value="1"/>
</dbReference>
<dbReference type="PRINTS" id="PR00413">
    <property type="entry name" value="HADHALOGNASE"/>
</dbReference>
<dbReference type="SFLD" id="SFLDS00003">
    <property type="entry name" value="Haloacid_Dehalogenase"/>
    <property type="match status" value="1"/>
</dbReference>
<dbReference type="Pfam" id="PF00702">
    <property type="entry name" value="Hydrolase"/>
    <property type="match status" value="1"/>
</dbReference>
<comment type="caution">
    <text evidence="4">The sequence shown here is derived from an EMBL/GenBank/DDBJ whole genome shotgun (WGS) entry which is preliminary data.</text>
</comment>
<dbReference type="InterPro" id="IPR051540">
    <property type="entry name" value="S-2-haloacid_dehalogenase"/>
</dbReference>
<reference evidence="5" key="1">
    <citation type="journal article" date="2018" name="Front. Microbiol.">
        <title>Genome-Based Analysis Reveals the Taxonomy and Diversity of the Family Idiomarinaceae.</title>
        <authorList>
            <person name="Liu Y."/>
            <person name="Lai Q."/>
            <person name="Shao Z."/>
        </authorList>
    </citation>
    <scope>NUCLEOTIDE SEQUENCE [LARGE SCALE GENOMIC DNA]</scope>
    <source>
        <strain evidence="5">R22</strain>
    </source>
</reference>
<accession>A0A432Z5S3</accession>
<name>A0A432Z5S3_9GAMM</name>
<dbReference type="SUPFAM" id="SSF56784">
    <property type="entry name" value="HAD-like"/>
    <property type="match status" value="1"/>
</dbReference>
<dbReference type="RefSeq" id="WP_126779817.1">
    <property type="nucleotide sequence ID" value="NZ_PIQC01000001.1"/>
</dbReference>
<organism evidence="4 5">
    <name type="scientific">Idiomarina ramblicola</name>
    <dbReference type="NCBI Taxonomy" id="263724"/>
    <lineage>
        <taxon>Bacteria</taxon>
        <taxon>Pseudomonadati</taxon>
        <taxon>Pseudomonadota</taxon>
        <taxon>Gammaproteobacteria</taxon>
        <taxon>Alteromonadales</taxon>
        <taxon>Idiomarinaceae</taxon>
        <taxon>Idiomarina</taxon>
    </lineage>
</organism>
<dbReference type="Gene3D" id="3.40.50.1000">
    <property type="entry name" value="HAD superfamily/HAD-like"/>
    <property type="match status" value="1"/>
</dbReference>
<dbReference type="OrthoDB" id="148966at2"/>